<dbReference type="InterPro" id="IPR036271">
    <property type="entry name" value="Tet_transcr_reg_TetR-rel_C_sf"/>
</dbReference>
<dbReference type="GO" id="GO:0000976">
    <property type="term" value="F:transcription cis-regulatory region binding"/>
    <property type="evidence" value="ECO:0007669"/>
    <property type="project" value="TreeGrafter"/>
</dbReference>
<evidence type="ECO:0000256" key="4">
    <source>
        <dbReference type="PROSITE-ProRule" id="PRU00335"/>
    </source>
</evidence>
<gene>
    <name evidence="6" type="ORF">O1R50_05380</name>
</gene>
<keyword evidence="2 4" id="KW-0238">DNA-binding</keyword>
<evidence type="ECO:0000256" key="2">
    <source>
        <dbReference type="ARBA" id="ARBA00023125"/>
    </source>
</evidence>
<reference evidence="6" key="1">
    <citation type="submission" date="2022-12" db="EMBL/GenBank/DDBJ databases">
        <title>Gycomyces niveus sp.nov.,a novel actinomycete isolated from soil in Shouguan.</title>
        <authorList>
            <person name="Yang X."/>
        </authorList>
    </citation>
    <scope>NUCLEOTIDE SEQUENCE</scope>
    <source>
        <strain evidence="6">NEAU-A15</strain>
    </source>
</reference>
<dbReference type="Pfam" id="PF00440">
    <property type="entry name" value="TetR_N"/>
    <property type="match status" value="1"/>
</dbReference>
<dbReference type="InterPro" id="IPR050109">
    <property type="entry name" value="HTH-type_TetR-like_transc_reg"/>
</dbReference>
<dbReference type="InterPro" id="IPR009057">
    <property type="entry name" value="Homeodomain-like_sf"/>
</dbReference>
<accession>A0A9X3P5E8</accession>
<dbReference type="InterPro" id="IPR001647">
    <property type="entry name" value="HTH_TetR"/>
</dbReference>
<name>A0A9X3P5E8_9ACTN</name>
<dbReference type="InterPro" id="IPR025996">
    <property type="entry name" value="MT1864/Rv1816-like_C"/>
</dbReference>
<dbReference type="PANTHER" id="PTHR30055:SF209">
    <property type="entry name" value="POSSIBLE TRANSCRIPTIONAL REGULATORY PROTEIN (PROBABLY TETR-FAMILY)"/>
    <property type="match status" value="1"/>
</dbReference>
<keyword evidence="3" id="KW-0804">Transcription</keyword>
<protein>
    <submittedName>
        <fullName evidence="6">TetR/AcrR family transcriptional regulator</fullName>
    </submittedName>
</protein>
<dbReference type="Pfam" id="PF13305">
    <property type="entry name" value="TetR_C_33"/>
    <property type="match status" value="1"/>
</dbReference>
<dbReference type="Gene3D" id="1.10.357.10">
    <property type="entry name" value="Tetracycline Repressor, domain 2"/>
    <property type="match status" value="1"/>
</dbReference>
<comment type="caution">
    <text evidence="6">The sequence shown here is derived from an EMBL/GenBank/DDBJ whole genome shotgun (WGS) entry which is preliminary data.</text>
</comment>
<feature type="DNA-binding region" description="H-T-H motif" evidence="4">
    <location>
        <begin position="33"/>
        <end position="52"/>
    </location>
</feature>
<dbReference type="EMBL" id="JAPZVP010000003">
    <property type="protein sequence ID" value="MDA1359043.1"/>
    <property type="molecule type" value="Genomic_DNA"/>
</dbReference>
<evidence type="ECO:0000256" key="3">
    <source>
        <dbReference type="ARBA" id="ARBA00023163"/>
    </source>
</evidence>
<evidence type="ECO:0000256" key="1">
    <source>
        <dbReference type="ARBA" id="ARBA00023015"/>
    </source>
</evidence>
<dbReference type="AlphaFoldDB" id="A0A9X3P5E8"/>
<dbReference type="Proteomes" id="UP001146067">
    <property type="component" value="Unassembled WGS sequence"/>
</dbReference>
<feature type="domain" description="HTH tetR-type" evidence="5">
    <location>
        <begin position="10"/>
        <end position="70"/>
    </location>
</feature>
<evidence type="ECO:0000259" key="5">
    <source>
        <dbReference type="PROSITE" id="PS50977"/>
    </source>
</evidence>
<dbReference type="SUPFAM" id="SSF48498">
    <property type="entry name" value="Tetracyclin repressor-like, C-terminal domain"/>
    <property type="match status" value="1"/>
</dbReference>
<keyword evidence="1" id="KW-0805">Transcription regulation</keyword>
<proteinExistence type="predicted"/>
<dbReference type="PROSITE" id="PS50977">
    <property type="entry name" value="HTH_TETR_2"/>
    <property type="match status" value="1"/>
</dbReference>
<dbReference type="RefSeq" id="WP_270108873.1">
    <property type="nucleotide sequence ID" value="NZ_JAPZVP010000003.1"/>
</dbReference>
<organism evidence="6 7">
    <name type="scientific">Glycomyces luteolus</name>
    <dbReference type="NCBI Taxonomy" id="2670330"/>
    <lineage>
        <taxon>Bacteria</taxon>
        <taxon>Bacillati</taxon>
        <taxon>Actinomycetota</taxon>
        <taxon>Actinomycetes</taxon>
        <taxon>Glycomycetales</taxon>
        <taxon>Glycomycetaceae</taxon>
        <taxon>Glycomyces</taxon>
    </lineage>
</organism>
<dbReference type="SUPFAM" id="SSF46689">
    <property type="entry name" value="Homeodomain-like"/>
    <property type="match status" value="1"/>
</dbReference>
<dbReference type="GO" id="GO:0003700">
    <property type="term" value="F:DNA-binding transcription factor activity"/>
    <property type="evidence" value="ECO:0007669"/>
    <property type="project" value="TreeGrafter"/>
</dbReference>
<evidence type="ECO:0000313" key="7">
    <source>
        <dbReference type="Proteomes" id="UP001146067"/>
    </source>
</evidence>
<keyword evidence="7" id="KW-1185">Reference proteome</keyword>
<evidence type="ECO:0000313" key="6">
    <source>
        <dbReference type="EMBL" id="MDA1359043.1"/>
    </source>
</evidence>
<sequence>MARPRKRDYETLRRELIDAGGRILAAEGPAALSTRRVAQETGTSTTAVYSLFGDKAGLLREMFLEGFDRLAAAFAAVPRTGDPLADLLALGDAYRANARANPHLYELMFGRPVPEFQPDAAAAGRIQPTFDALVEACGRCVDQGVFTDIGAYPIAVQLNAMAHGLCSLELRGALGDEDEANAHWTRSFASLTRGLAA</sequence>
<dbReference type="PANTHER" id="PTHR30055">
    <property type="entry name" value="HTH-TYPE TRANSCRIPTIONAL REGULATOR RUTR"/>
    <property type="match status" value="1"/>
</dbReference>